<dbReference type="OrthoDB" id="5859022at2759"/>
<accession>A0A3P8CJV7</accession>
<evidence type="ECO:0000259" key="1">
    <source>
        <dbReference type="Pfam" id="PF14237"/>
    </source>
</evidence>
<feature type="domain" description="DnaJ homologue subfamily C GRV2/DNAJC13 N-terminal" evidence="2">
    <location>
        <begin position="1"/>
        <end position="166"/>
    </location>
</feature>
<name>A0A3P8CJV7_HELPZ</name>
<dbReference type="GO" id="GO:2000641">
    <property type="term" value="P:regulation of early endosome to late endosome transport"/>
    <property type="evidence" value="ECO:0007669"/>
    <property type="project" value="InterPro"/>
</dbReference>
<dbReference type="GO" id="GO:0010008">
    <property type="term" value="C:endosome membrane"/>
    <property type="evidence" value="ECO:0007669"/>
    <property type="project" value="TreeGrafter"/>
</dbReference>
<feature type="domain" description="GYF" evidence="1">
    <location>
        <begin position="304"/>
        <end position="356"/>
    </location>
</feature>
<dbReference type="EMBL" id="UZAH01026715">
    <property type="protein sequence ID" value="VDO84512.1"/>
    <property type="molecule type" value="Genomic_DNA"/>
</dbReference>
<dbReference type="Pfam" id="PF19432">
    <property type="entry name" value="RME-8_N"/>
    <property type="match status" value="1"/>
</dbReference>
<evidence type="ECO:0000259" key="2">
    <source>
        <dbReference type="Pfam" id="PF19432"/>
    </source>
</evidence>
<dbReference type="GO" id="GO:0007032">
    <property type="term" value="P:endosome organization"/>
    <property type="evidence" value="ECO:0007669"/>
    <property type="project" value="InterPro"/>
</dbReference>
<sequence length="404" mass="46886">MDFLDSTAPVPVKEQDLLIPRNNLEAATNELKQSALKEKIENLRVTAEAGLERFIQHWDLEQKLNFLPKKQDDKQRQRPVVLRRRRQRVKNSVNWKLFAYQFARDHSQADLLLSIEGELRALMNEKEQAPADMPISWNHTEFQTRYPSLQDEVKIGDYYLRLLLQEADEEATPIHNPTEFFNNVYHRFLLSSKSEMKCLCLRAMAVTYGRHHMTIGPFEDARHFVSMLATCTKAAVRDHYILLISKLVLNKDNVRELISAAILPILVDLAVLAHLHVQRAKVQNQTNVIEASAEQISEGNSEEWYYATGDSNKEQLGPFSFEKMKQLYAENAIFEKTMVWAKGMDKWETLSKVPQFRWTVCLGQQVGVSCSHPHLFYFHLTLLFYRSCKSVAPLEGTRLFKFLD</sequence>
<proteinExistence type="predicted"/>
<dbReference type="InterPro" id="IPR045802">
    <property type="entry name" value="GRV2/DNAJC13_N"/>
</dbReference>
<dbReference type="PANTHER" id="PTHR36983">
    <property type="entry name" value="DNAJ HOMOLOG SUBFAMILY C MEMBER 13"/>
    <property type="match status" value="1"/>
</dbReference>
<gene>
    <name evidence="3" type="ORF">HPBE_LOCUS10299</name>
</gene>
<dbReference type="InterPro" id="IPR025640">
    <property type="entry name" value="GYF_2"/>
</dbReference>
<reference evidence="3" key="1">
    <citation type="submission" date="2018-11" db="EMBL/GenBank/DDBJ databases">
        <authorList>
            <consortium name="Pathogen Informatics"/>
        </authorList>
    </citation>
    <scope>NUCLEOTIDE SEQUENCE [LARGE SCALE GENOMIC DNA]</scope>
</reference>
<evidence type="ECO:0000313" key="3">
    <source>
        <dbReference type="EMBL" id="VDO84512.1"/>
    </source>
</evidence>
<dbReference type="Pfam" id="PF14237">
    <property type="entry name" value="GYF_2"/>
    <property type="match status" value="1"/>
</dbReference>
<dbReference type="InterPro" id="IPR044978">
    <property type="entry name" value="GRV2/DNAJC13"/>
</dbReference>
<dbReference type="PANTHER" id="PTHR36983:SF2">
    <property type="entry name" value="DNAJ HOMOLOG SUBFAMILY C MEMBER 13"/>
    <property type="match status" value="1"/>
</dbReference>
<dbReference type="GO" id="GO:0006898">
    <property type="term" value="P:receptor-mediated endocytosis"/>
    <property type="evidence" value="ECO:0007669"/>
    <property type="project" value="TreeGrafter"/>
</dbReference>
<organism evidence="3">
    <name type="scientific">Heligmosomoides polygyrus</name>
    <name type="common">Parasitic roundworm</name>
    <dbReference type="NCBI Taxonomy" id="6339"/>
    <lineage>
        <taxon>Eukaryota</taxon>
        <taxon>Metazoa</taxon>
        <taxon>Ecdysozoa</taxon>
        <taxon>Nematoda</taxon>
        <taxon>Chromadorea</taxon>
        <taxon>Rhabditida</taxon>
        <taxon>Rhabditina</taxon>
        <taxon>Rhabditomorpha</taxon>
        <taxon>Strongyloidea</taxon>
        <taxon>Heligmosomidae</taxon>
        <taxon>Heligmosomoides</taxon>
    </lineage>
</organism>
<dbReference type="AlphaFoldDB" id="A0A3P8CJV7"/>
<protein>
    <submittedName>
        <fullName evidence="3">Uncharacterized protein</fullName>
    </submittedName>
</protein>